<feature type="transmembrane region" description="Helical" evidence="6">
    <location>
        <begin position="2367"/>
        <end position="2391"/>
    </location>
</feature>
<dbReference type="PANTHER" id="PTHR42535:SF2">
    <property type="entry name" value="CHROMOSOME UNDETERMINED SCAFFOLD_146, WHOLE GENOME SHOTGUN SEQUENCE"/>
    <property type="match status" value="1"/>
</dbReference>
<name>A0A926I3K0_9FIRM</name>
<keyword evidence="6" id="KW-0472">Membrane</keyword>
<evidence type="ECO:0000313" key="9">
    <source>
        <dbReference type="EMBL" id="MBC8546439.1"/>
    </source>
</evidence>
<accession>A0A926I3K0</accession>
<evidence type="ECO:0000256" key="3">
    <source>
        <dbReference type="PIRSR" id="PIRSR605502-1"/>
    </source>
</evidence>
<dbReference type="InterPro" id="IPR035986">
    <property type="entry name" value="PKD_dom_sf"/>
</dbReference>
<feature type="coiled-coil region" evidence="4">
    <location>
        <begin position="2108"/>
        <end position="2135"/>
    </location>
</feature>
<dbReference type="SMART" id="SM00560">
    <property type="entry name" value="LamGL"/>
    <property type="match status" value="3"/>
</dbReference>
<dbReference type="RefSeq" id="WP_249282517.1">
    <property type="nucleotide sequence ID" value="NZ_JACRST010000005.1"/>
</dbReference>
<dbReference type="GO" id="GO:0030246">
    <property type="term" value="F:carbohydrate binding"/>
    <property type="evidence" value="ECO:0007669"/>
    <property type="project" value="InterPro"/>
</dbReference>
<proteinExistence type="predicted"/>
<comment type="caution">
    <text evidence="9">The sequence shown here is derived from an EMBL/GenBank/DDBJ whole genome shotgun (WGS) entry which is preliminary data.</text>
</comment>
<dbReference type="InterPro" id="IPR013783">
    <property type="entry name" value="Ig-like_fold"/>
</dbReference>
<keyword evidence="6" id="KW-0812">Transmembrane</keyword>
<dbReference type="EMBL" id="JACRST010000005">
    <property type="protein sequence ID" value="MBC8546439.1"/>
    <property type="molecule type" value="Genomic_DNA"/>
</dbReference>
<evidence type="ECO:0000256" key="4">
    <source>
        <dbReference type="SAM" id="Coils"/>
    </source>
</evidence>
<dbReference type="SUPFAM" id="SSF101478">
    <property type="entry name" value="ADP-ribosylglycohydrolase"/>
    <property type="match status" value="2"/>
</dbReference>
<keyword evidence="6" id="KW-1133">Transmembrane helix</keyword>
<feature type="signal peptide" evidence="7">
    <location>
        <begin position="1"/>
        <end position="24"/>
    </location>
</feature>
<sequence>MSKKLLSILLAVVLVFSMAMPSFAVADGTIPLLPEASGQSEEAPPEEIPPAEPLEQPAEPVEEPTEETPAEVEASKEVFAAPVSSGEVILPEDGLVARWTFDGAEGGVVEDVTGNGHDGEIIRGEPEFVEGRFGQAISFQDGELVSVPSDDVFNAPIDGSFTLSAWVKAPELLGQWQAIIQKGRPDAAGTWWGLWFHSSDKLAFGADTQRDVYGNVAPEDEWVCVTLVQNGTDGTRKIYMDGVLAGTGAAQESVTDWDLVFGGVQAGGTFGGEYYTGLLDEVVFYNRALTGMEARALYLQNADVYTVSGQVLPGETGASVEGLTVHLYDAENDKTELAFAVTDADGYYEIGSVTDGAYVARVDAVEGSFLASEAAVEVAGGDVSADITLNAEVYRTIAFAVTPADAKVVLRGDNGIVVPEADGSYRVLEGSYRYTVSRAGYVTQRGDVDAVDEDQNLSITLQQVASGPVVLTEEEILDRMKGGWVGEMAGVTWAASTEFRAQGRLLREDEVPTWTPDMINSGFGQDDLYVEVPFLDCMKDNGVNANWKQLGDYFADSQFMLWHANYHGRENLRKGIEAPNSGHYLYNQCCDDIDWQIEADSVGMAALAQPEVAKELSWRVGHVMNYGDGVYGGVFVSTMYAAAFKAQSLDEIIDAGLSAIPEESMFRQMMEDVVAEYDVGSTWQECWQMLEDKWQNDRCPDGLNRPFNIDAKLNSAYILIGLLWGEEDFEQSMKISMMCGQDSDCNPSSVGGILGCYFGLENIPEQWKSGQDWTGRRFSYTNYTMTDCVNVNLDLAREVVKMTGGTIEDGVWTIPENTGDRTMILEQWPLEKNDLPEFTSVTVEADESDATGRTFVFDAEATDEDGIAAYQWFFGDLTFEDGAQQTHTYREDGVYYAYCYTTDAIGNTQVKQVKVLVNAEEEEEKLPLPKLIAHWTFDEIADGKVADATGNGHDGVASGEISLVDGKVGKAAQFGSEIVSIPDAPELNFSAADNFTLTAWVKAPELKNQWQAIAQKGRAGNSVWYGLWMDNKNQVSFGAPNYNTVDKAMPAVNEWVHLAAVQKDGVRYFYVNGALVDGTAQAVEGRTSGQPFTIGGVGGQLGELFQGQIDDVRLYNYALAAPEVNKLATLSDETILREEDILNRMKGGWVGEMAGVTWAASTEFRAQGRLLREDEVPAWNPYMINDGFGQDDLYVEVPFLDCMKAHGVNANWKWLGHYFRESEFALWHANYYGRENLRNGVEAPNSGHYLYNQCCDDIDWQIEADSVGMMALAQPEIAKELAWRVGHVMNYGDGVYGGVFVASMYAKAFTAESVGEIIEAGLGSIPEGSQFLAMMQDVMAEYESGSTWQECWQMLEDKWQNDRCPDGLNKPFNIDAKLNSAYILIGLLWGEGDFEQSMKISMMCGQDSDCNPSSVGGILGCYYGLENIPEKWKSGLDWNKKTFSYTDYTMTDCVNVNLDLAREVLAMNGGEIVDGAWVIPQPAKSEALILEQWPLEENALPELSATAVKDESDPTGRTFIFDAEATDEDGIAAYQWFFGDLTFDDGAQHTYTYKEDGIYYAVCYVTDGVGNTAWKQVKVFVNKTEEDEPDDPDDVTVTPTLVAHWTFDDLSFGVVKDVTGNGHDGASSGEPQFVEGKIGDAISFDGATQFITVPDAPEFKYKWSDSYSLSTWVKVDQNRSAWQGIVQKGRQNNGGFFGLWISNDNRYTYGAPNLFGPKVKEGEWALVTLVQDSKNNARKMYVNGELAAQTTPSGASSDLALSIGGIPGMNEYFKGMLDDVRIYNYPLSQMEIDNLFALNDAVYSISGTVSADSGVAVKGTVVNLYAADDPDTVIASARVAKDGSFVIPGAADGEYILKIAGNDEHGPAMLNVTVSGAAVSGLEITFGQMVDKSHLLTMIAVVESLSESDFTASSWKPLGEALSAARAVAENGTATAQEVMEAYLTLVAARDGLVFAPRTELLELAVELARAAMENPGLTEESWKALNDVVKEAEALLKDKDADQAAINEMYRKVMQTIVDRVDANLELLRQLIAQAESLTEGQYTPDSWAALQDALANGIAARDDFDATPEEIKAACDALFGALDGLMLNTNKAALKAAIDFAEEVIAADQYENLEQLEEQLAAAKAVYGDANATQKQVDDAAAALTRAAAAVRLRAIEAKTEKLNASDYTSASWKALANQLAAAKNYLADEKTENDVLIAAVKAADKAFDGLVKRSSTSHSSKGSASPVSRNDYWNEVIEKVGGAEKGGKVNAVVQSGELVPATVLDTLKGKDVTLVLEIGGKEYAIHGQGAMSGYSAAAVYYTEAELIAMADGKAQVPAAGNPETGGEIAAGVAPTLPGTAQAPAENQQQIGGIPAAAEQPEAGFPVWAIALIAVVSLAAAGGAGWMLLKRRR</sequence>
<keyword evidence="3" id="KW-0479">Metal-binding</keyword>
<feature type="region of interest" description="Disordered" evidence="5">
    <location>
        <begin position="34"/>
        <end position="70"/>
    </location>
</feature>
<dbReference type="PROSITE" id="PS50093">
    <property type="entry name" value="PKD"/>
    <property type="match status" value="2"/>
</dbReference>
<feature type="domain" description="PKD" evidence="8">
    <location>
        <begin position="1502"/>
        <end position="1581"/>
    </location>
</feature>
<dbReference type="Gene3D" id="2.60.40.10">
    <property type="entry name" value="Immunoglobulins"/>
    <property type="match status" value="3"/>
</dbReference>
<dbReference type="SMART" id="SM00089">
    <property type="entry name" value="PKD"/>
    <property type="match status" value="2"/>
</dbReference>
<dbReference type="SUPFAM" id="SSF49299">
    <property type="entry name" value="PKD domain"/>
    <property type="match status" value="2"/>
</dbReference>
<dbReference type="InterPro" id="IPR000601">
    <property type="entry name" value="PKD_dom"/>
</dbReference>
<dbReference type="InterPro" id="IPR013784">
    <property type="entry name" value="Carb-bd-like_fold"/>
</dbReference>
<evidence type="ECO:0000256" key="1">
    <source>
        <dbReference type="ARBA" id="ARBA00022729"/>
    </source>
</evidence>
<evidence type="ECO:0000259" key="8">
    <source>
        <dbReference type="PROSITE" id="PS50093"/>
    </source>
</evidence>
<dbReference type="Gene3D" id="1.20.1270.70">
    <property type="entry name" value="Designed single chain three-helix bundle"/>
    <property type="match status" value="3"/>
</dbReference>
<dbReference type="Gene3D" id="2.60.120.200">
    <property type="match status" value="3"/>
</dbReference>
<dbReference type="CDD" id="cd00146">
    <property type="entry name" value="PKD"/>
    <property type="match status" value="2"/>
</dbReference>
<dbReference type="InterPro" id="IPR022409">
    <property type="entry name" value="PKD/Chitinase_dom"/>
</dbReference>
<keyword evidence="2" id="KW-1015">Disulfide bond</keyword>
<evidence type="ECO:0000256" key="6">
    <source>
        <dbReference type="SAM" id="Phobius"/>
    </source>
</evidence>
<organism evidence="9 10">
    <name type="scientific">Ligaoa zhengdingensis</name>
    <dbReference type="NCBI Taxonomy" id="2763658"/>
    <lineage>
        <taxon>Bacteria</taxon>
        <taxon>Bacillati</taxon>
        <taxon>Bacillota</taxon>
        <taxon>Clostridia</taxon>
        <taxon>Eubacteriales</taxon>
        <taxon>Oscillospiraceae</taxon>
        <taxon>Ligaoa</taxon>
    </lineage>
</organism>
<evidence type="ECO:0000256" key="5">
    <source>
        <dbReference type="SAM" id="MobiDB-lite"/>
    </source>
</evidence>
<keyword evidence="1 7" id="KW-0732">Signal</keyword>
<dbReference type="InterPro" id="IPR005502">
    <property type="entry name" value="Ribosyl_crysJ1"/>
</dbReference>
<feature type="binding site" evidence="3">
    <location>
        <position position="1407"/>
    </location>
    <ligand>
        <name>Mg(2+)</name>
        <dbReference type="ChEBI" id="CHEBI:18420"/>
        <label>1</label>
    </ligand>
</feature>
<gene>
    <name evidence="9" type="ORF">H8711_05765</name>
</gene>
<comment type="cofactor">
    <cofactor evidence="3">
        <name>Mg(2+)</name>
        <dbReference type="ChEBI" id="CHEBI:18420"/>
    </cofactor>
    <text evidence="3">Binds 2 magnesium ions per subunit.</text>
</comment>
<dbReference type="Pfam" id="PF18911">
    <property type="entry name" value="PKD_4"/>
    <property type="match status" value="2"/>
</dbReference>
<dbReference type="SUPFAM" id="SSF49452">
    <property type="entry name" value="Starch-binding domain-like"/>
    <property type="match status" value="1"/>
</dbReference>
<feature type="binding site" evidence="3">
    <location>
        <position position="1409"/>
    </location>
    <ligand>
        <name>Mg(2+)</name>
        <dbReference type="ChEBI" id="CHEBI:18420"/>
        <label>1</label>
    </ligand>
</feature>
<dbReference type="InterPro" id="IPR036705">
    <property type="entry name" value="Ribosyl_crysJ1_sf"/>
</dbReference>
<keyword evidence="4" id="KW-0175">Coiled coil</keyword>
<dbReference type="Gene3D" id="1.10.4080.10">
    <property type="entry name" value="ADP-ribosylation/Crystallin J1"/>
    <property type="match status" value="2"/>
</dbReference>
<evidence type="ECO:0000256" key="7">
    <source>
        <dbReference type="SAM" id="SignalP"/>
    </source>
</evidence>
<dbReference type="Proteomes" id="UP000653127">
    <property type="component" value="Unassembled WGS sequence"/>
</dbReference>
<dbReference type="GO" id="GO:0046872">
    <property type="term" value="F:metal ion binding"/>
    <property type="evidence" value="ECO:0007669"/>
    <property type="project" value="UniProtKB-KW"/>
</dbReference>
<dbReference type="SUPFAM" id="SSF49899">
    <property type="entry name" value="Concanavalin A-like lectins/glucanases"/>
    <property type="match status" value="3"/>
</dbReference>
<dbReference type="Pfam" id="PF07554">
    <property type="entry name" value="FIVAR"/>
    <property type="match status" value="4"/>
</dbReference>
<dbReference type="Pfam" id="PF03747">
    <property type="entry name" value="ADP_ribosyl_GH"/>
    <property type="match status" value="2"/>
</dbReference>
<dbReference type="SUPFAM" id="SSF49478">
    <property type="entry name" value="Cna protein B-type domain"/>
    <property type="match status" value="1"/>
</dbReference>
<dbReference type="Gene3D" id="1.20.1270.90">
    <property type="entry name" value="AF1782-like"/>
    <property type="match status" value="1"/>
</dbReference>
<dbReference type="InterPro" id="IPR013320">
    <property type="entry name" value="ConA-like_dom_sf"/>
</dbReference>
<evidence type="ECO:0000313" key="10">
    <source>
        <dbReference type="Proteomes" id="UP000653127"/>
    </source>
</evidence>
<dbReference type="InterPro" id="IPR006558">
    <property type="entry name" value="LamG-like"/>
</dbReference>
<feature type="compositionally biased region" description="Acidic residues" evidence="5">
    <location>
        <begin position="60"/>
        <end position="70"/>
    </location>
</feature>
<dbReference type="Pfam" id="PF13385">
    <property type="entry name" value="Laminin_G_3"/>
    <property type="match status" value="3"/>
</dbReference>
<feature type="domain" description="PKD" evidence="8">
    <location>
        <begin position="838"/>
        <end position="922"/>
    </location>
</feature>
<dbReference type="PANTHER" id="PTHR42535">
    <property type="entry name" value="OOKINETE PROTEIN, PUTATIVE-RELATED"/>
    <property type="match status" value="1"/>
</dbReference>
<keyword evidence="10" id="KW-1185">Reference proteome</keyword>
<feature type="chain" id="PRO_5037457501" evidence="7">
    <location>
        <begin position="25"/>
        <end position="2395"/>
    </location>
</feature>
<evidence type="ECO:0000256" key="2">
    <source>
        <dbReference type="ARBA" id="ARBA00023157"/>
    </source>
</evidence>
<reference evidence="9" key="1">
    <citation type="submission" date="2020-08" db="EMBL/GenBank/DDBJ databases">
        <title>Genome public.</title>
        <authorList>
            <person name="Liu C."/>
            <person name="Sun Q."/>
        </authorList>
    </citation>
    <scope>NUCLEOTIDE SEQUENCE</scope>
    <source>
        <strain evidence="9">NSJ-31</strain>
    </source>
</reference>
<protein>
    <submittedName>
        <fullName evidence="9">ADP-ribosylglycohydrolase family protein</fullName>
    </submittedName>
</protein>
<keyword evidence="3" id="KW-0460">Magnesium</keyword>